<dbReference type="SMART" id="SM00225">
    <property type="entry name" value="BTB"/>
    <property type="match status" value="1"/>
</dbReference>
<evidence type="ECO:0000313" key="3">
    <source>
        <dbReference type="EMBL" id="CAB9499785.1"/>
    </source>
</evidence>
<proteinExistence type="predicted"/>
<dbReference type="PANTHER" id="PTHR24410:SF23">
    <property type="entry name" value="BTB DOMAIN-CONTAINING PROTEIN-RELATED"/>
    <property type="match status" value="1"/>
</dbReference>
<evidence type="ECO:0000259" key="2">
    <source>
        <dbReference type="PROSITE" id="PS50097"/>
    </source>
</evidence>
<reference evidence="3" key="1">
    <citation type="submission" date="2020-06" db="EMBL/GenBank/DDBJ databases">
        <authorList>
            <consortium name="Plant Systems Biology data submission"/>
        </authorList>
    </citation>
    <scope>NUCLEOTIDE SEQUENCE</scope>
    <source>
        <strain evidence="3">D6</strain>
    </source>
</reference>
<organism evidence="3 4">
    <name type="scientific">Seminavis robusta</name>
    <dbReference type="NCBI Taxonomy" id="568900"/>
    <lineage>
        <taxon>Eukaryota</taxon>
        <taxon>Sar</taxon>
        <taxon>Stramenopiles</taxon>
        <taxon>Ochrophyta</taxon>
        <taxon>Bacillariophyta</taxon>
        <taxon>Bacillariophyceae</taxon>
        <taxon>Bacillariophycidae</taxon>
        <taxon>Naviculales</taxon>
        <taxon>Naviculaceae</taxon>
        <taxon>Seminavis</taxon>
    </lineage>
</organism>
<dbReference type="CDD" id="cd18186">
    <property type="entry name" value="BTB_POZ_ZBTB_KLHL-like"/>
    <property type="match status" value="1"/>
</dbReference>
<dbReference type="InterPro" id="IPR051481">
    <property type="entry name" value="BTB-POZ/Galectin-3-binding"/>
</dbReference>
<dbReference type="Pfam" id="PF00651">
    <property type="entry name" value="BTB"/>
    <property type="match status" value="1"/>
</dbReference>
<gene>
    <name evidence="3" type="ORF">SEMRO_68_G038330.1</name>
</gene>
<dbReference type="InterPro" id="IPR000210">
    <property type="entry name" value="BTB/POZ_dom"/>
</dbReference>
<feature type="region of interest" description="Disordered" evidence="1">
    <location>
        <begin position="417"/>
        <end position="441"/>
    </location>
</feature>
<feature type="domain" description="BTB" evidence="2">
    <location>
        <begin position="25"/>
        <end position="91"/>
    </location>
</feature>
<dbReference type="AlphaFoldDB" id="A0A9N8DDH0"/>
<dbReference type="Proteomes" id="UP001153069">
    <property type="component" value="Unassembled WGS sequence"/>
</dbReference>
<sequence length="441" mass="49158">MQHPREKEISRDGMLASFPTGKALTDVTLKGRDGVEVPANRFLLSARSQVFRGMLLGGPEVSSLGVELDFQGSVLRAVVEYIYTDSAPMLNCKKRKSPDTRTFDFEHIQSLVSLAAAASHFQLSGLGKLVLKNFKQIWAEYPCWSFAVLQACRMAGPSVPWNLLVAAWTRVRVTPTETITKEHIHCLSPDVLEEILKDPKMQLTEYQLFQILNLWRGGQADVARIHEDSDAETVDEDDEDDEDIDYIVVAILSEEKVKGDGVLCTICSEIPACVVYEGTNTKKHWKYCLTCQDDDFDGWPEKLEDYPNNQHPTCQHEADLRKLCCKPGSSPSFIDRSLDKADSIDEGDRSSIAKTLSKHLYLEKIDPKTLSTTVTGSGLVTSGQLLEAFKQQALEMMNQGSASANWSQVRYKPKVTEIPDAPTEIEMERTSSESVKGDSEG</sequence>
<dbReference type="PROSITE" id="PS50097">
    <property type="entry name" value="BTB"/>
    <property type="match status" value="1"/>
</dbReference>
<evidence type="ECO:0000256" key="1">
    <source>
        <dbReference type="SAM" id="MobiDB-lite"/>
    </source>
</evidence>
<protein>
    <recommendedName>
        <fullName evidence="2">BTB domain-containing protein</fullName>
    </recommendedName>
</protein>
<name>A0A9N8DDH0_9STRA</name>
<evidence type="ECO:0000313" key="4">
    <source>
        <dbReference type="Proteomes" id="UP001153069"/>
    </source>
</evidence>
<dbReference type="InterPro" id="IPR011333">
    <property type="entry name" value="SKP1/BTB/POZ_sf"/>
</dbReference>
<dbReference type="OrthoDB" id="45946at2759"/>
<dbReference type="EMBL" id="CAICTM010000067">
    <property type="protein sequence ID" value="CAB9499785.1"/>
    <property type="molecule type" value="Genomic_DNA"/>
</dbReference>
<comment type="caution">
    <text evidence="3">The sequence shown here is derived from an EMBL/GenBank/DDBJ whole genome shotgun (WGS) entry which is preliminary data.</text>
</comment>
<dbReference type="SUPFAM" id="SSF54695">
    <property type="entry name" value="POZ domain"/>
    <property type="match status" value="1"/>
</dbReference>
<keyword evidence="4" id="KW-1185">Reference proteome</keyword>
<dbReference type="PANTHER" id="PTHR24410">
    <property type="entry name" value="HL07962P-RELATED"/>
    <property type="match status" value="1"/>
</dbReference>
<feature type="compositionally biased region" description="Basic and acidic residues" evidence="1">
    <location>
        <begin position="426"/>
        <end position="441"/>
    </location>
</feature>
<accession>A0A9N8DDH0</accession>
<dbReference type="Gene3D" id="3.30.710.10">
    <property type="entry name" value="Potassium Channel Kv1.1, Chain A"/>
    <property type="match status" value="1"/>
</dbReference>